<evidence type="ECO:0000313" key="2">
    <source>
        <dbReference type="Proteomes" id="UP000275846"/>
    </source>
</evidence>
<reference evidence="1 2" key="2">
    <citation type="submission" date="2018-11" db="EMBL/GenBank/DDBJ databases">
        <authorList>
            <consortium name="Pathogen Informatics"/>
        </authorList>
    </citation>
    <scope>NUCLEOTIDE SEQUENCE [LARGE SCALE GENOMIC DNA]</scope>
    <source>
        <strain evidence="1 2">NST_G2</strain>
    </source>
</reference>
<dbReference type="WBParaSite" id="SSLN_0000606601-mRNA-1">
    <property type="protein sequence ID" value="SSLN_0000606601-mRNA-1"/>
    <property type="gene ID" value="SSLN_0000606601"/>
</dbReference>
<protein>
    <submittedName>
        <fullName evidence="3">C2H2-type domain-containing protein</fullName>
    </submittedName>
</protein>
<name>A0A183SNS5_SCHSO</name>
<dbReference type="EMBL" id="UYSU01033440">
    <property type="protein sequence ID" value="VDL92258.1"/>
    <property type="molecule type" value="Genomic_DNA"/>
</dbReference>
<dbReference type="AlphaFoldDB" id="A0A183SNS5"/>
<organism evidence="3">
    <name type="scientific">Schistocephalus solidus</name>
    <name type="common">Tapeworm</name>
    <dbReference type="NCBI Taxonomy" id="70667"/>
    <lineage>
        <taxon>Eukaryota</taxon>
        <taxon>Metazoa</taxon>
        <taxon>Spiralia</taxon>
        <taxon>Lophotrochozoa</taxon>
        <taxon>Platyhelminthes</taxon>
        <taxon>Cestoda</taxon>
        <taxon>Eucestoda</taxon>
        <taxon>Diphyllobothriidea</taxon>
        <taxon>Diphyllobothriidae</taxon>
        <taxon>Schistocephalus</taxon>
    </lineage>
</organism>
<sequence length="190" mass="20894">MYTKVYDTSIVERLVNQCLGHYYTEEITVSCIGLVSHLKIHRTESVNQCLGHRPTVATPAHLHTASSARESAWLDIFGRNPTFSHSTSNLANTHSDFPILTHGINRISNTIIETTFQYSSPVTPNTATATTFAIPTTTTTSNADALLYCPQCDRTFISRIGLVGLFRINRTETGEAELGAPTNSIDRGLH</sequence>
<gene>
    <name evidence="1" type="ORF">SSLN_LOCUS5873</name>
</gene>
<reference evidence="3" key="1">
    <citation type="submission" date="2016-06" db="UniProtKB">
        <authorList>
            <consortium name="WormBaseParasite"/>
        </authorList>
    </citation>
    <scope>IDENTIFICATION</scope>
</reference>
<dbReference type="Proteomes" id="UP000275846">
    <property type="component" value="Unassembled WGS sequence"/>
</dbReference>
<accession>A0A183SNS5</accession>
<evidence type="ECO:0000313" key="3">
    <source>
        <dbReference type="WBParaSite" id="SSLN_0000606601-mRNA-1"/>
    </source>
</evidence>
<evidence type="ECO:0000313" key="1">
    <source>
        <dbReference type="EMBL" id="VDL92258.1"/>
    </source>
</evidence>
<proteinExistence type="predicted"/>
<keyword evidence="2" id="KW-1185">Reference proteome</keyword>
<dbReference type="OrthoDB" id="6317163at2759"/>